<dbReference type="InterPro" id="IPR036138">
    <property type="entry name" value="PBP_dimer_sf"/>
</dbReference>
<accession>A0A0F9KBD9</accession>
<feature type="domain" description="Penicillin-binding protein dimerisation" evidence="4">
    <location>
        <begin position="52"/>
        <end position="197"/>
    </location>
</feature>
<evidence type="ECO:0000256" key="1">
    <source>
        <dbReference type="ARBA" id="ARBA00004370"/>
    </source>
</evidence>
<evidence type="ECO:0000259" key="4">
    <source>
        <dbReference type="Pfam" id="PF03717"/>
    </source>
</evidence>
<name>A0A0F9KBD9_9ZZZZ</name>
<evidence type="ECO:0000259" key="3">
    <source>
        <dbReference type="Pfam" id="PF00905"/>
    </source>
</evidence>
<dbReference type="GO" id="GO:0008658">
    <property type="term" value="F:penicillin binding"/>
    <property type="evidence" value="ECO:0007669"/>
    <property type="project" value="InterPro"/>
</dbReference>
<dbReference type="InterPro" id="IPR005311">
    <property type="entry name" value="PBP_dimer"/>
</dbReference>
<dbReference type="Gene3D" id="3.90.1310.10">
    <property type="entry name" value="Penicillin-binding protein 2a (Domain 2)"/>
    <property type="match status" value="1"/>
</dbReference>
<dbReference type="SUPFAM" id="SSF56519">
    <property type="entry name" value="Penicillin binding protein dimerisation domain"/>
    <property type="match status" value="1"/>
</dbReference>
<dbReference type="SUPFAM" id="SSF56601">
    <property type="entry name" value="beta-lactamase/transpeptidase-like"/>
    <property type="match status" value="1"/>
</dbReference>
<dbReference type="PANTHER" id="PTHR30627:SF1">
    <property type="entry name" value="PEPTIDOGLYCAN D,D-TRANSPEPTIDASE FTSI"/>
    <property type="match status" value="1"/>
</dbReference>
<comment type="subcellular location">
    <subcellularLocation>
        <location evidence="1">Membrane</location>
    </subcellularLocation>
</comment>
<dbReference type="PANTHER" id="PTHR30627">
    <property type="entry name" value="PEPTIDOGLYCAN D,D-TRANSPEPTIDASE"/>
    <property type="match status" value="1"/>
</dbReference>
<dbReference type="Gene3D" id="3.40.710.10">
    <property type="entry name" value="DD-peptidase/beta-lactamase superfamily"/>
    <property type="match status" value="1"/>
</dbReference>
<reference evidence="5" key="1">
    <citation type="journal article" date="2015" name="Nature">
        <title>Complex archaea that bridge the gap between prokaryotes and eukaryotes.</title>
        <authorList>
            <person name="Spang A."/>
            <person name="Saw J.H."/>
            <person name="Jorgensen S.L."/>
            <person name="Zaremba-Niedzwiedzka K."/>
            <person name="Martijn J."/>
            <person name="Lind A.E."/>
            <person name="van Eijk R."/>
            <person name="Schleper C."/>
            <person name="Guy L."/>
            <person name="Ettema T.J."/>
        </authorList>
    </citation>
    <scope>NUCLEOTIDE SEQUENCE</scope>
</reference>
<dbReference type="AlphaFoldDB" id="A0A0F9KBD9"/>
<dbReference type="InterPro" id="IPR012338">
    <property type="entry name" value="Beta-lactam/transpept-like"/>
</dbReference>
<dbReference type="EMBL" id="LAZR01013984">
    <property type="protein sequence ID" value="KKM19448.1"/>
    <property type="molecule type" value="Genomic_DNA"/>
</dbReference>
<organism evidence="5">
    <name type="scientific">marine sediment metagenome</name>
    <dbReference type="NCBI Taxonomy" id="412755"/>
    <lineage>
        <taxon>unclassified sequences</taxon>
        <taxon>metagenomes</taxon>
        <taxon>ecological metagenomes</taxon>
    </lineage>
</organism>
<dbReference type="InterPro" id="IPR001460">
    <property type="entry name" value="PCN-bd_Tpept"/>
</dbReference>
<sequence>MAMENRRAVVLSTAVVFGFLLVGLRLADLMLLDHVKLAAKARRQQQVQVDLNVNRGLILDRRGRPLAMNVDAYSVYARPFRVQKTQLVSAALSEATGRSYDKLMASLSSDRSFVWIKRKMDSESMERLKGMGLEGVGFIPESKRIYPKGKLASHLIGFVGVDNQPLEGLELKYDDDLRGEVRKVLVSKDATGRTLSEGFDVQSRGNGLVLTIDEGLQFIAERALDRVIVTWDASSAIAVMMDPYNGEVLAMASRPTYDLNSPGSYKASSRRNRAITDPYEPGSTFKVVTAAAALEEEVVTPATEFDVSAGYIDVGPMRIYDTHRQDRIMFTDVIKTSSNVGAIQIGNLLDDSTFHGYIKKFGFGSRTGIDLPGEAPGKVRNPERWSDTSHAAVSIGYEVAVTPLQILRAYAAVANGGWLVTPHVVKEVISSDGAVLRQFNPGLGEQVISTHTANTLKDILISVTQDGGTAREASIEGNLVAGKTGTTRLIDPETGAYSKERYASSFVGFVPADNPRFALVVVVFEPKEQYYGGKVAAPVFREIASQSLAYMNVPRDDIFKKNILLVKGGDYQAR</sequence>
<keyword evidence="2" id="KW-0472">Membrane</keyword>
<dbReference type="Gene3D" id="3.30.450.330">
    <property type="match status" value="1"/>
</dbReference>
<comment type="caution">
    <text evidence="5">The sequence shown here is derived from an EMBL/GenBank/DDBJ whole genome shotgun (WGS) entry which is preliminary data.</text>
</comment>
<feature type="domain" description="Penicillin-binding protein transpeptidase" evidence="3">
    <location>
        <begin position="237"/>
        <end position="544"/>
    </location>
</feature>
<dbReference type="Pfam" id="PF00905">
    <property type="entry name" value="Transpeptidase"/>
    <property type="match status" value="1"/>
</dbReference>
<dbReference type="GO" id="GO:0071555">
    <property type="term" value="P:cell wall organization"/>
    <property type="evidence" value="ECO:0007669"/>
    <property type="project" value="TreeGrafter"/>
</dbReference>
<proteinExistence type="predicted"/>
<evidence type="ECO:0000256" key="2">
    <source>
        <dbReference type="ARBA" id="ARBA00023136"/>
    </source>
</evidence>
<dbReference type="GO" id="GO:0005886">
    <property type="term" value="C:plasma membrane"/>
    <property type="evidence" value="ECO:0007669"/>
    <property type="project" value="TreeGrafter"/>
</dbReference>
<gene>
    <name evidence="5" type="ORF">LCGC14_1655550</name>
</gene>
<dbReference type="Pfam" id="PF03717">
    <property type="entry name" value="PBP_dimer"/>
    <property type="match status" value="1"/>
</dbReference>
<protein>
    <recommendedName>
        <fullName evidence="6">Penicillin-binding protein transpeptidase domain-containing protein</fullName>
    </recommendedName>
</protein>
<evidence type="ECO:0008006" key="6">
    <source>
        <dbReference type="Google" id="ProtNLM"/>
    </source>
</evidence>
<dbReference type="InterPro" id="IPR050515">
    <property type="entry name" value="Beta-lactam/transpept"/>
</dbReference>
<evidence type="ECO:0000313" key="5">
    <source>
        <dbReference type="EMBL" id="KKM19448.1"/>
    </source>
</evidence>